<sequence length="190" mass="22170">MKWREKGIAVVMDEVYQLAGALEKRKTLADRQQKEPTLKVDWNEDWAVLCRGLLTTFPATSNSNFQGSSYASNRDRVSQPWFNKALRNQTLQIAHQTRKLVKEIHRGEGGEKLTLWAMKKKYCSDCWSAKKSFQEHTWSKLLWASRRPNSKLFWGLVNNLAHEKSRHHNCGINRASWESHVISLYELQRG</sequence>
<organism evidence="1 2">
    <name type="scientific">Pleurodeles waltl</name>
    <name type="common">Iberian ribbed newt</name>
    <dbReference type="NCBI Taxonomy" id="8319"/>
    <lineage>
        <taxon>Eukaryota</taxon>
        <taxon>Metazoa</taxon>
        <taxon>Chordata</taxon>
        <taxon>Craniata</taxon>
        <taxon>Vertebrata</taxon>
        <taxon>Euteleostomi</taxon>
        <taxon>Amphibia</taxon>
        <taxon>Batrachia</taxon>
        <taxon>Caudata</taxon>
        <taxon>Salamandroidea</taxon>
        <taxon>Salamandridae</taxon>
        <taxon>Pleurodelinae</taxon>
        <taxon>Pleurodeles</taxon>
    </lineage>
</organism>
<evidence type="ECO:0000313" key="1">
    <source>
        <dbReference type="EMBL" id="KAJ1091563.1"/>
    </source>
</evidence>
<accession>A0AAV7LQ11</accession>
<gene>
    <name evidence="1" type="ORF">NDU88_004682</name>
</gene>
<dbReference type="AlphaFoldDB" id="A0AAV7LQ11"/>
<name>A0AAV7LQ11_PLEWA</name>
<dbReference type="EMBL" id="JANPWB010000015">
    <property type="protein sequence ID" value="KAJ1091563.1"/>
    <property type="molecule type" value="Genomic_DNA"/>
</dbReference>
<reference evidence="1" key="1">
    <citation type="journal article" date="2022" name="bioRxiv">
        <title>Sequencing and chromosome-scale assembly of the giantPleurodeles waltlgenome.</title>
        <authorList>
            <person name="Brown T."/>
            <person name="Elewa A."/>
            <person name="Iarovenko S."/>
            <person name="Subramanian E."/>
            <person name="Araus A.J."/>
            <person name="Petzold A."/>
            <person name="Susuki M."/>
            <person name="Suzuki K.-i.T."/>
            <person name="Hayashi T."/>
            <person name="Toyoda A."/>
            <person name="Oliveira C."/>
            <person name="Osipova E."/>
            <person name="Leigh N.D."/>
            <person name="Simon A."/>
            <person name="Yun M.H."/>
        </authorList>
    </citation>
    <scope>NUCLEOTIDE SEQUENCE</scope>
    <source>
        <strain evidence="1">20211129_DDA</strain>
        <tissue evidence="1">Liver</tissue>
    </source>
</reference>
<comment type="caution">
    <text evidence="1">The sequence shown here is derived from an EMBL/GenBank/DDBJ whole genome shotgun (WGS) entry which is preliminary data.</text>
</comment>
<evidence type="ECO:0000313" key="2">
    <source>
        <dbReference type="Proteomes" id="UP001066276"/>
    </source>
</evidence>
<dbReference type="Proteomes" id="UP001066276">
    <property type="component" value="Chromosome 11"/>
</dbReference>
<proteinExistence type="predicted"/>
<keyword evidence="2" id="KW-1185">Reference proteome</keyword>
<protein>
    <submittedName>
        <fullName evidence="1">Uncharacterized protein</fullName>
    </submittedName>
</protein>